<dbReference type="RefSeq" id="WP_210045402.1">
    <property type="nucleotide sequence ID" value="NZ_JBHLVU010000010.1"/>
</dbReference>
<protein>
    <submittedName>
        <fullName evidence="2">Uncharacterized protein</fullName>
    </submittedName>
</protein>
<keyword evidence="1" id="KW-1133">Transmembrane helix</keyword>
<comment type="caution">
    <text evidence="2">The sequence shown here is derived from an EMBL/GenBank/DDBJ whole genome shotgun (WGS) entry which is preliminary data.</text>
</comment>
<sequence length="65" mass="7182">MKITKSFVLVVVNLIGDLWLGTMRKPEFYDKQTAAVRTRLGYAGFVAAAALMAAGAVTWLCLRIY</sequence>
<evidence type="ECO:0000313" key="3">
    <source>
        <dbReference type="Proteomes" id="UP001519887"/>
    </source>
</evidence>
<reference evidence="2 3" key="1">
    <citation type="submission" date="2021-07" db="EMBL/GenBank/DDBJ databases">
        <title>Paenibacillus radiodurans sp. nov., isolated from the southeastern edge of Tengger Desert.</title>
        <authorList>
            <person name="Zhang G."/>
        </authorList>
    </citation>
    <scope>NUCLEOTIDE SEQUENCE [LARGE SCALE GENOMIC DNA]</scope>
    <source>
        <strain evidence="2 3">CCM 7311</strain>
    </source>
</reference>
<proteinExistence type="predicted"/>
<name>A0ABS7CC62_9BACL</name>
<evidence type="ECO:0000256" key="1">
    <source>
        <dbReference type="SAM" id="Phobius"/>
    </source>
</evidence>
<keyword evidence="1" id="KW-0472">Membrane</keyword>
<evidence type="ECO:0000313" key="2">
    <source>
        <dbReference type="EMBL" id="MBW7458473.1"/>
    </source>
</evidence>
<dbReference type="EMBL" id="JAHZIK010001209">
    <property type="protein sequence ID" value="MBW7458473.1"/>
    <property type="molecule type" value="Genomic_DNA"/>
</dbReference>
<organism evidence="2 3">
    <name type="scientific">Paenibacillus sepulcri</name>
    <dbReference type="NCBI Taxonomy" id="359917"/>
    <lineage>
        <taxon>Bacteria</taxon>
        <taxon>Bacillati</taxon>
        <taxon>Bacillota</taxon>
        <taxon>Bacilli</taxon>
        <taxon>Bacillales</taxon>
        <taxon>Paenibacillaceae</taxon>
        <taxon>Paenibacillus</taxon>
    </lineage>
</organism>
<keyword evidence="1" id="KW-0812">Transmembrane</keyword>
<keyword evidence="3" id="KW-1185">Reference proteome</keyword>
<feature type="transmembrane region" description="Helical" evidence="1">
    <location>
        <begin position="42"/>
        <end position="62"/>
    </location>
</feature>
<gene>
    <name evidence="2" type="ORF">K0U00_30975</name>
</gene>
<feature type="transmembrane region" description="Helical" evidence="1">
    <location>
        <begin position="7"/>
        <end position="22"/>
    </location>
</feature>
<accession>A0ABS7CC62</accession>
<dbReference type="Proteomes" id="UP001519887">
    <property type="component" value="Unassembled WGS sequence"/>
</dbReference>